<dbReference type="Pfam" id="PF05504">
    <property type="entry name" value="Spore_GerAC"/>
    <property type="match status" value="1"/>
</dbReference>
<evidence type="ECO:0000313" key="11">
    <source>
        <dbReference type="Proteomes" id="UP000325218"/>
    </source>
</evidence>
<protein>
    <submittedName>
        <fullName evidence="10">Ger(X)C family spore germination protein</fullName>
    </submittedName>
</protein>
<dbReference type="RefSeq" id="WP_148457678.1">
    <property type="nucleotide sequence ID" value="NZ_VSDO01000006.1"/>
</dbReference>
<comment type="subcellular location">
    <subcellularLocation>
        <location evidence="1">Membrane</location>
        <topology evidence="1">Lipid-anchor</topology>
    </subcellularLocation>
</comment>
<dbReference type="Gene3D" id="3.30.300.210">
    <property type="entry name" value="Nutrient germinant receptor protein C, domain 3"/>
    <property type="match status" value="1"/>
</dbReference>
<evidence type="ECO:0000256" key="5">
    <source>
        <dbReference type="ARBA" id="ARBA00023136"/>
    </source>
</evidence>
<dbReference type="AlphaFoldDB" id="A0A5D0CN83"/>
<keyword evidence="7" id="KW-0449">Lipoprotein</keyword>
<dbReference type="EMBL" id="VSDO01000006">
    <property type="protein sequence ID" value="TYA10107.1"/>
    <property type="molecule type" value="Genomic_DNA"/>
</dbReference>
<dbReference type="OrthoDB" id="9816067at2"/>
<dbReference type="GO" id="GO:0016020">
    <property type="term" value="C:membrane"/>
    <property type="evidence" value="ECO:0007669"/>
    <property type="project" value="UniProtKB-SubCell"/>
</dbReference>
<keyword evidence="3" id="KW-0309">Germination</keyword>
<dbReference type="Pfam" id="PF25198">
    <property type="entry name" value="Spore_GerAC_N"/>
    <property type="match status" value="1"/>
</dbReference>
<feature type="domain" description="Spore germination GerAC-like C-terminal" evidence="8">
    <location>
        <begin position="210"/>
        <end position="377"/>
    </location>
</feature>
<dbReference type="PROSITE" id="PS51257">
    <property type="entry name" value="PROKAR_LIPOPROTEIN"/>
    <property type="match status" value="1"/>
</dbReference>
<dbReference type="InterPro" id="IPR057336">
    <property type="entry name" value="GerAC_N"/>
</dbReference>
<dbReference type="InterPro" id="IPR046953">
    <property type="entry name" value="Spore_GerAC-like_C"/>
</dbReference>
<keyword evidence="6" id="KW-0564">Palmitate</keyword>
<sequence>MKKIGISIVCLVLLAGCWDRKEINDVAFIVGSAIDMEDGGYRSTMQIAAVGQMGGPQGGGGSSGSKAWHVESAFGRTIHTTREAEQKHLSRILHFSHRRVLIVSDSLARQGVIPLFDSIFRFPQNRLSSFPLIAMGEAKEVLTAEAPLERTPAEMIRELAQMATLEPINMRIFVYSLLTEGIDPIAPAIRKIPAAANLKKDQKTTVELAGIAVFKHDKLATILEDRLATGLLLAMGQARNPAIEVMVPGEERNRRAIVLQISKSESQIRPKLKNGRIEMDLSLTMTANLAENTSDYDSTDYRWRALLERAAEQRVTRLVEDAVAALQKHKSDALGFGDAVHRRYRSHWARLRDRWEESEFPQIKVTVKSDVNMENDGALIRSLDRKSKELKPSS</sequence>
<name>A0A5D0CN83_9BACL</name>
<dbReference type="InterPro" id="IPR038501">
    <property type="entry name" value="Spore_GerAC_C_sf"/>
</dbReference>
<evidence type="ECO:0000256" key="2">
    <source>
        <dbReference type="ARBA" id="ARBA00007886"/>
    </source>
</evidence>
<organism evidence="10 11">
    <name type="scientific">Paenibacillus faecis</name>
    <dbReference type="NCBI Taxonomy" id="862114"/>
    <lineage>
        <taxon>Bacteria</taxon>
        <taxon>Bacillati</taxon>
        <taxon>Bacillota</taxon>
        <taxon>Bacilli</taxon>
        <taxon>Bacillales</taxon>
        <taxon>Paenibacillaceae</taxon>
        <taxon>Paenibacillus</taxon>
    </lineage>
</organism>
<feature type="domain" description="Spore germination protein N-terminal" evidence="9">
    <location>
        <begin position="19"/>
        <end position="190"/>
    </location>
</feature>
<dbReference type="InterPro" id="IPR008844">
    <property type="entry name" value="Spore_GerAC-like"/>
</dbReference>
<comment type="similarity">
    <text evidence="2">Belongs to the GerABKC lipoprotein family.</text>
</comment>
<evidence type="ECO:0000313" key="10">
    <source>
        <dbReference type="EMBL" id="TYA10107.1"/>
    </source>
</evidence>
<dbReference type="Proteomes" id="UP000325218">
    <property type="component" value="Unassembled WGS sequence"/>
</dbReference>
<dbReference type="PANTHER" id="PTHR35789">
    <property type="entry name" value="SPORE GERMINATION PROTEIN B3"/>
    <property type="match status" value="1"/>
</dbReference>
<evidence type="ECO:0000256" key="7">
    <source>
        <dbReference type="ARBA" id="ARBA00023288"/>
    </source>
</evidence>
<evidence type="ECO:0000256" key="1">
    <source>
        <dbReference type="ARBA" id="ARBA00004635"/>
    </source>
</evidence>
<dbReference type="PANTHER" id="PTHR35789:SF1">
    <property type="entry name" value="SPORE GERMINATION PROTEIN B3"/>
    <property type="match status" value="1"/>
</dbReference>
<reference evidence="10 11" key="1">
    <citation type="submission" date="2019-08" db="EMBL/GenBank/DDBJ databases">
        <title>Genome sequencing of Paenibacillus faecis DSM 23593(T).</title>
        <authorList>
            <person name="Kook J.-K."/>
            <person name="Park S.-N."/>
            <person name="Lim Y.K."/>
        </authorList>
    </citation>
    <scope>NUCLEOTIDE SEQUENCE [LARGE SCALE GENOMIC DNA]</scope>
    <source>
        <strain evidence="10 11">DSM 23593</strain>
    </source>
</reference>
<keyword evidence="11" id="KW-1185">Reference proteome</keyword>
<evidence type="ECO:0000256" key="3">
    <source>
        <dbReference type="ARBA" id="ARBA00022544"/>
    </source>
</evidence>
<dbReference type="GO" id="GO:0009847">
    <property type="term" value="P:spore germination"/>
    <property type="evidence" value="ECO:0007669"/>
    <property type="project" value="InterPro"/>
</dbReference>
<evidence type="ECO:0000259" key="9">
    <source>
        <dbReference type="Pfam" id="PF25198"/>
    </source>
</evidence>
<gene>
    <name evidence="10" type="ORF">FRY98_26300</name>
</gene>
<comment type="caution">
    <text evidence="10">The sequence shown here is derived from an EMBL/GenBank/DDBJ whole genome shotgun (WGS) entry which is preliminary data.</text>
</comment>
<proteinExistence type="inferred from homology"/>
<keyword evidence="5" id="KW-0472">Membrane</keyword>
<evidence type="ECO:0000259" key="8">
    <source>
        <dbReference type="Pfam" id="PF05504"/>
    </source>
</evidence>
<dbReference type="NCBIfam" id="TIGR02887">
    <property type="entry name" value="spore_ger_x_C"/>
    <property type="match status" value="1"/>
</dbReference>
<keyword evidence="4" id="KW-0732">Signal</keyword>
<evidence type="ECO:0000256" key="6">
    <source>
        <dbReference type="ARBA" id="ARBA00023139"/>
    </source>
</evidence>
<accession>A0A5D0CN83</accession>
<evidence type="ECO:0000256" key="4">
    <source>
        <dbReference type="ARBA" id="ARBA00022729"/>
    </source>
</evidence>